<evidence type="ECO:0000313" key="1">
    <source>
        <dbReference type="EMBL" id="QJA76735.1"/>
    </source>
</evidence>
<reference evidence="1" key="1">
    <citation type="submission" date="2020-03" db="EMBL/GenBank/DDBJ databases">
        <title>The deep terrestrial virosphere.</title>
        <authorList>
            <person name="Holmfeldt K."/>
            <person name="Nilsson E."/>
            <person name="Simone D."/>
            <person name="Lopez-Fernandez M."/>
            <person name="Wu X."/>
            <person name="de Brujin I."/>
            <person name="Lundin D."/>
            <person name="Andersson A."/>
            <person name="Bertilsson S."/>
            <person name="Dopson M."/>
        </authorList>
    </citation>
    <scope>NUCLEOTIDE SEQUENCE</scope>
    <source>
        <strain evidence="1">MM415A01453</strain>
    </source>
</reference>
<sequence>MVVQLICNKKPCTIELRVKCSSERELFIIGYDPGDRYSVFFKRLMYPKVGESTFYFGMPQAPSNLKVVLYDNQTRQFTNSKTFEVVSLKKIPLRTAPTGAGKKTREYIIFIQEFCLKLPLLQPNLTYADDKKQFQIDLFPLNLEYATPARIEKTRNFIEVSKTDFLQMTIPQRIIILLHEYAHNFINRDQDSEVEADVNALKIYLGLGYPFIEGMYAFTHILHDSEMNIERLQIIEKYMVKHKLYIDK</sequence>
<gene>
    <name evidence="1" type="ORF">MM415A01453_0018</name>
</gene>
<proteinExistence type="predicted"/>
<dbReference type="AlphaFoldDB" id="A0A6M3K6F6"/>
<organism evidence="1">
    <name type="scientific">viral metagenome</name>
    <dbReference type="NCBI Taxonomy" id="1070528"/>
    <lineage>
        <taxon>unclassified sequences</taxon>
        <taxon>metagenomes</taxon>
        <taxon>organismal metagenomes</taxon>
    </lineage>
</organism>
<dbReference type="EMBL" id="MT142240">
    <property type="protein sequence ID" value="QJA76735.1"/>
    <property type="molecule type" value="Genomic_DNA"/>
</dbReference>
<name>A0A6M3K6F6_9ZZZZ</name>
<accession>A0A6M3K6F6</accession>
<protein>
    <submittedName>
        <fullName evidence="1">Uncharacterized protein</fullName>
    </submittedName>
</protein>